<keyword evidence="2 6" id="KW-0812">Transmembrane</keyword>
<dbReference type="Pfam" id="PF01098">
    <property type="entry name" value="FTSW_RODA_SPOVE"/>
    <property type="match status" value="1"/>
</dbReference>
<feature type="transmembrane region" description="Helical" evidence="6">
    <location>
        <begin position="204"/>
        <end position="221"/>
    </location>
</feature>
<evidence type="ECO:0000256" key="2">
    <source>
        <dbReference type="ARBA" id="ARBA00022692"/>
    </source>
</evidence>
<name>A0AAC9WHM6_9CLOT</name>
<reference evidence="8 10" key="2">
    <citation type="submission" date="2017-03" db="EMBL/GenBank/DDBJ databases">
        <title>Complete sequence of Clostridium formicaceticum DSM 92.</title>
        <authorList>
            <person name="Poehlein A."/>
            <person name="Karl M."/>
            <person name="Bengelsdorf F.R."/>
            <person name="Duerre P."/>
            <person name="Daniel R."/>
        </authorList>
    </citation>
    <scope>NUCLEOTIDE SEQUENCE [LARGE SCALE GENOMIC DNA]</scope>
    <source>
        <strain evidence="8 10">DSM 92</strain>
    </source>
</reference>
<dbReference type="NCBIfam" id="NF038403">
    <property type="entry name" value="perm_prefix_1"/>
    <property type="match status" value="1"/>
</dbReference>
<evidence type="ECO:0000256" key="1">
    <source>
        <dbReference type="ARBA" id="ARBA00004141"/>
    </source>
</evidence>
<dbReference type="EMBL" id="CP020559">
    <property type="protein sequence ID" value="ARE88934.1"/>
    <property type="molecule type" value="Genomic_DNA"/>
</dbReference>
<keyword evidence="4 6" id="KW-1133">Transmembrane helix</keyword>
<gene>
    <name evidence="8" type="primary">ftsW_3</name>
    <name evidence="7" type="ORF">BJL90_00545</name>
    <name evidence="8" type="ORF">CLFO_33400</name>
</gene>
<dbReference type="EMBL" id="CP017603">
    <property type="protein sequence ID" value="AOY74574.1"/>
    <property type="molecule type" value="Genomic_DNA"/>
</dbReference>
<evidence type="ECO:0000256" key="3">
    <source>
        <dbReference type="ARBA" id="ARBA00022960"/>
    </source>
</evidence>
<organism evidence="8 10">
    <name type="scientific">Clostridium formicaceticum</name>
    <dbReference type="NCBI Taxonomy" id="1497"/>
    <lineage>
        <taxon>Bacteria</taxon>
        <taxon>Bacillati</taxon>
        <taxon>Bacillota</taxon>
        <taxon>Clostridia</taxon>
        <taxon>Eubacteriales</taxon>
        <taxon>Clostridiaceae</taxon>
        <taxon>Clostridium</taxon>
    </lineage>
</organism>
<dbReference type="PANTHER" id="PTHR30474">
    <property type="entry name" value="CELL CYCLE PROTEIN"/>
    <property type="match status" value="1"/>
</dbReference>
<dbReference type="InterPro" id="IPR047928">
    <property type="entry name" value="Perm_prefix_1"/>
</dbReference>
<evidence type="ECO:0000313" key="9">
    <source>
        <dbReference type="Proteomes" id="UP000177894"/>
    </source>
</evidence>
<dbReference type="GO" id="GO:0051301">
    <property type="term" value="P:cell division"/>
    <property type="evidence" value="ECO:0007669"/>
    <property type="project" value="InterPro"/>
</dbReference>
<feature type="transmembrane region" description="Helical" evidence="6">
    <location>
        <begin position="78"/>
        <end position="99"/>
    </location>
</feature>
<feature type="transmembrane region" description="Helical" evidence="6">
    <location>
        <begin position="256"/>
        <end position="274"/>
    </location>
</feature>
<feature type="transmembrane region" description="Helical" evidence="6">
    <location>
        <begin position="168"/>
        <end position="192"/>
    </location>
</feature>
<evidence type="ECO:0000313" key="7">
    <source>
        <dbReference type="EMBL" id="AOY74574.1"/>
    </source>
</evidence>
<dbReference type="GO" id="GO:0008360">
    <property type="term" value="P:regulation of cell shape"/>
    <property type="evidence" value="ECO:0007669"/>
    <property type="project" value="UniProtKB-KW"/>
</dbReference>
<sequence>MNKYISDFLAGVCEQIKYKKICGDIVEELQGHIYELMDRYIEDGMKEDEAAQKSIEQMGDPILIGKALNKTHRPKTEWSILFLLGAMVLIGGVTLFFLANDQASLLNFNRIFKSYLVYITIGIVACTVFYFFDYTKLEKYSLFIFITTIIFLLISGKLGRHMNGVPYISIGVLSFNPVSLAFPLFLISFSGLVNRWATGKIKNMLKLLGCAFSAVFIVLVQPSFSSTMLLSGGFIIIITIAIMSKEFVGNRKRVLISIYGGATSGILLLLIRILRQGGYKAARLRVFLNPSLDPYGYGYINFLLNEMLSSAKLFGKSDSLYSTIEGVHRIALPEANTDYIFAYIVAAFGWIMGALTIIVIALAIVRMFLATRRIHHSYGRYLACSIVAVFALQALGNILMNIGMAPILGFSLPFISYGGTNFVVNMALIGLLLGVYRRKDLIIIHS</sequence>
<evidence type="ECO:0000256" key="4">
    <source>
        <dbReference type="ARBA" id="ARBA00022989"/>
    </source>
</evidence>
<reference evidence="7 9" key="1">
    <citation type="submission" date="2016-10" db="EMBL/GenBank/DDBJ databases">
        <title>Complete Genome Sequence of Acetogen Clostridium formicoaceticum ATCC 27076.</title>
        <authorList>
            <person name="Bao T."/>
            <person name="Cheng C."/>
            <person name="Zhao J."/>
            <person name="Yang S.-T."/>
            <person name="Wang J."/>
            <person name="Wang M."/>
        </authorList>
    </citation>
    <scope>NUCLEOTIDE SEQUENCE [LARGE SCALE GENOMIC DNA]</scope>
    <source>
        <strain evidence="7 9">ATCC 27076</strain>
    </source>
</reference>
<dbReference type="AlphaFoldDB" id="A0AAC9WHM6"/>
<feature type="transmembrane region" description="Helical" evidence="6">
    <location>
        <begin position="227"/>
        <end position="244"/>
    </location>
</feature>
<evidence type="ECO:0000313" key="8">
    <source>
        <dbReference type="EMBL" id="ARE88934.1"/>
    </source>
</evidence>
<feature type="transmembrane region" description="Helical" evidence="6">
    <location>
        <begin position="111"/>
        <end position="132"/>
    </location>
</feature>
<comment type="subcellular location">
    <subcellularLocation>
        <location evidence="1">Membrane</location>
        <topology evidence="1">Multi-pass membrane protein</topology>
    </subcellularLocation>
</comment>
<accession>A0AAC9WHM6</accession>
<dbReference type="RefSeq" id="WP_070963367.1">
    <property type="nucleotide sequence ID" value="NZ_CP017603.1"/>
</dbReference>
<keyword evidence="5 6" id="KW-0472">Membrane</keyword>
<dbReference type="KEGG" id="cfm:BJL90_00545"/>
<dbReference type="GO" id="GO:0032153">
    <property type="term" value="C:cell division site"/>
    <property type="evidence" value="ECO:0007669"/>
    <property type="project" value="TreeGrafter"/>
</dbReference>
<feature type="transmembrane region" description="Helical" evidence="6">
    <location>
        <begin position="139"/>
        <end position="156"/>
    </location>
</feature>
<dbReference type="GO" id="GO:0015648">
    <property type="term" value="F:lipid-linked peptidoglycan transporter activity"/>
    <property type="evidence" value="ECO:0007669"/>
    <property type="project" value="TreeGrafter"/>
</dbReference>
<dbReference type="PANTHER" id="PTHR30474:SF1">
    <property type="entry name" value="PEPTIDOGLYCAN GLYCOSYLTRANSFERASE MRDB"/>
    <property type="match status" value="1"/>
</dbReference>
<feature type="transmembrane region" description="Helical" evidence="6">
    <location>
        <begin position="340"/>
        <end position="369"/>
    </location>
</feature>
<keyword evidence="3" id="KW-0133">Cell shape</keyword>
<protein>
    <submittedName>
        <fullName evidence="7">Cell cycle protein</fullName>
    </submittedName>
    <submittedName>
        <fullName evidence="8">Lipid II flippase FtsW</fullName>
    </submittedName>
</protein>
<feature type="transmembrane region" description="Helical" evidence="6">
    <location>
        <begin position="414"/>
        <end position="436"/>
    </location>
</feature>
<dbReference type="InterPro" id="IPR001182">
    <property type="entry name" value="FtsW/RodA"/>
</dbReference>
<dbReference type="GO" id="GO:0005886">
    <property type="term" value="C:plasma membrane"/>
    <property type="evidence" value="ECO:0007669"/>
    <property type="project" value="TreeGrafter"/>
</dbReference>
<dbReference type="Proteomes" id="UP000192478">
    <property type="component" value="Chromosome"/>
</dbReference>
<proteinExistence type="predicted"/>
<feature type="transmembrane region" description="Helical" evidence="6">
    <location>
        <begin position="381"/>
        <end position="402"/>
    </location>
</feature>
<keyword evidence="9" id="KW-1185">Reference proteome</keyword>
<evidence type="ECO:0000313" key="10">
    <source>
        <dbReference type="Proteomes" id="UP000192478"/>
    </source>
</evidence>
<dbReference type="Proteomes" id="UP000177894">
    <property type="component" value="Chromosome"/>
</dbReference>
<evidence type="ECO:0000256" key="5">
    <source>
        <dbReference type="ARBA" id="ARBA00023136"/>
    </source>
</evidence>
<evidence type="ECO:0000256" key="6">
    <source>
        <dbReference type="SAM" id="Phobius"/>
    </source>
</evidence>